<feature type="transmembrane region" description="Helical" evidence="3">
    <location>
        <begin position="117"/>
        <end position="135"/>
    </location>
</feature>
<evidence type="ECO:0000256" key="1">
    <source>
        <dbReference type="ARBA" id="ARBA00022553"/>
    </source>
</evidence>
<dbReference type="Proteomes" id="UP000219689">
    <property type="component" value="Unassembled WGS sequence"/>
</dbReference>
<dbReference type="AlphaFoldDB" id="A0A2A5QYZ5"/>
<dbReference type="PANTHER" id="PTHR43547">
    <property type="entry name" value="TWO-COMPONENT HISTIDINE KINASE"/>
    <property type="match status" value="1"/>
</dbReference>
<protein>
    <submittedName>
        <fullName evidence="5">Sensor histidine kinase</fullName>
    </submittedName>
</protein>
<dbReference type="RefSeq" id="WP_097380981.1">
    <property type="nucleotide sequence ID" value="NZ_NXNI01000001.1"/>
</dbReference>
<keyword evidence="5" id="KW-0808">Transferase</keyword>
<dbReference type="PROSITE" id="PS50109">
    <property type="entry name" value="HIS_KIN"/>
    <property type="match status" value="1"/>
</dbReference>
<evidence type="ECO:0000313" key="5">
    <source>
        <dbReference type="EMBL" id="PCR92051.1"/>
    </source>
</evidence>
<dbReference type="Gene3D" id="3.30.565.10">
    <property type="entry name" value="Histidine kinase-like ATPase, C-terminal domain"/>
    <property type="match status" value="1"/>
</dbReference>
<dbReference type="Pfam" id="PF02518">
    <property type="entry name" value="HATPase_c"/>
    <property type="match status" value="1"/>
</dbReference>
<evidence type="ECO:0000256" key="2">
    <source>
        <dbReference type="SAM" id="MobiDB-lite"/>
    </source>
</evidence>
<dbReference type="EMBL" id="NXNI01000001">
    <property type="protein sequence ID" value="PCR92051.1"/>
    <property type="molecule type" value="Genomic_DNA"/>
</dbReference>
<evidence type="ECO:0000256" key="3">
    <source>
        <dbReference type="SAM" id="Phobius"/>
    </source>
</evidence>
<dbReference type="OrthoDB" id="3369at2157"/>
<sequence length="394" mass="43063">MRWVENTSVLSKNRIPRYLVGFGTGLALVLLCEIVLVFSADPRSVDTASFLAGAVTTVPFLVGIAYAGYWLRSSVLSASRYPRIAGWCLGGLAAFLFINLVLIVTMPAESWIVAASWIRWAVAFGAGIGLLIGCLEGRAIERALTAERAALRTEHLEEQRDYLDYLNGILRHEVLNTATVINGYASRVLEEESTLDDHSREWLEIVIDHSEDMSTVIDDVRVLLQTRDGTPQLEPVNATRVLAAELRKLENERDGVEVVTSIPPDVFVLADDLLPRVFGNLLSNAVEHNDAVMPRITVTLEPGTDTVRCEIADNGSGIPESEIDSLFDRVERRGSTHGLGLYLVDQLVARYDGTVELAETGPDGSRFVIDLPAASPGRDGESSDERSMVALASE</sequence>
<dbReference type="InterPro" id="IPR031623">
    <property type="entry name" value="HisKA_4TM"/>
</dbReference>
<dbReference type="CDD" id="cd00075">
    <property type="entry name" value="HATPase"/>
    <property type="match status" value="1"/>
</dbReference>
<keyword evidence="3" id="KW-1133">Transmembrane helix</keyword>
<dbReference type="PRINTS" id="PR00344">
    <property type="entry name" value="BCTRLSENSOR"/>
</dbReference>
<keyword evidence="5" id="KW-0418">Kinase</keyword>
<gene>
    <name evidence="5" type="ORF">CP557_16880</name>
</gene>
<dbReference type="SMART" id="SM00387">
    <property type="entry name" value="HATPase_c"/>
    <property type="match status" value="1"/>
</dbReference>
<feature type="transmembrane region" description="Helical" evidence="3">
    <location>
        <begin position="50"/>
        <end position="72"/>
    </location>
</feature>
<dbReference type="GO" id="GO:0000155">
    <property type="term" value="F:phosphorelay sensor kinase activity"/>
    <property type="evidence" value="ECO:0007669"/>
    <property type="project" value="TreeGrafter"/>
</dbReference>
<accession>A0A2A5QYZ5</accession>
<name>A0A2A5QYZ5_9EURY</name>
<feature type="region of interest" description="Disordered" evidence="2">
    <location>
        <begin position="372"/>
        <end position="394"/>
    </location>
</feature>
<feature type="transmembrane region" description="Helical" evidence="3">
    <location>
        <begin position="84"/>
        <end position="105"/>
    </location>
</feature>
<feature type="compositionally biased region" description="Basic and acidic residues" evidence="2">
    <location>
        <begin position="378"/>
        <end position="387"/>
    </location>
</feature>
<dbReference type="Pfam" id="PF16926">
    <property type="entry name" value="HisKA_4TM"/>
    <property type="match status" value="1"/>
</dbReference>
<keyword evidence="1" id="KW-0597">Phosphoprotein</keyword>
<proteinExistence type="predicted"/>
<reference evidence="5 6" key="1">
    <citation type="submission" date="2017-09" db="EMBL/GenBank/DDBJ databases">
        <title>Genome sequences of Natrinema ejinorence JCM 13890T.</title>
        <authorList>
            <person name="Roh S.W."/>
            <person name="Kim Y.B."/>
            <person name="Kim J.Y."/>
        </authorList>
    </citation>
    <scope>NUCLEOTIDE SEQUENCE [LARGE SCALE GENOMIC DNA]</scope>
    <source>
        <strain evidence="5 6">JCM 13890</strain>
    </source>
</reference>
<feature type="transmembrane region" description="Helical" evidence="3">
    <location>
        <begin position="18"/>
        <end position="38"/>
    </location>
</feature>
<dbReference type="InterPro" id="IPR004358">
    <property type="entry name" value="Sig_transdc_His_kin-like_C"/>
</dbReference>
<dbReference type="PANTHER" id="PTHR43547:SF2">
    <property type="entry name" value="HYBRID SIGNAL TRANSDUCTION HISTIDINE KINASE C"/>
    <property type="match status" value="1"/>
</dbReference>
<comment type="caution">
    <text evidence="5">The sequence shown here is derived from an EMBL/GenBank/DDBJ whole genome shotgun (WGS) entry which is preliminary data.</text>
</comment>
<dbReference type="InterPro" id="IPR005467">
    <property type="entry name" value="His_kinase_dom"/>
</dbReference>
<keyword evidence="3" id="KW-0812">Transmembrane</keyword>
<evidence type="ECO:0000259" key="4">
    <source>
        <dbReference type="PROSITE" id="PS50109"/>
    </source>
</evidence>
<dbReference type="InterPro" id="IPR036890">
    <property type="entry name" value="HATPase_C_sf"/>
</dbReference>
<dbReference type="InterPro" id="IPR003594">
    <property type="entry name" value="HATPase_dom"/>
</dbReference>
<evidence type="ECO:0000313" key="6">
    <source>
        <dbReference type="Proteomes" id="UP000219689"/>
    </source>
</evidence>
<keyword evidence="3" id="KW-0472">Membrane</keyword>
<organism evidence="5 6">
    <name type="scientific">Natrinema ejinorense</name>
    <dbReference type="NCBI Taxonomy" id="373386"/>
    <lineage>
        <taxon>Archaea</taxon>
        <taxon>Methanobacteriati</taxon>
        <taxon>Methanobacteriota</taxon>
        <taxon>Stenosarchaea group</taxon>
        <taxon>Halobacteria</taxon>
        <taxon>Halobacteriales</taxon>
        <taxon>Natrialbaceae</taxon>
        <taxon>Natrinema</taxon>
    </lineage>
</organism>
<dbReference type="SUPFAM" id="SSF55874">
    <property type="entry name" value="ATPase domain of HSP90 chaperone/DNA topoisomerase II/histidine kinase"/>
    <property type="match status" value="1"/>
</dbReference>
<keyword evidence="6" id="KW-1185">Reference proteome</keyword>
<feature type="domain" description="Histidine kinase" evidence="4">
    <location>
        <begin position="169"/>
        <end position="375"/>
    </location>
</feature>